<dbReference type="InterPro" id="IPR051498">
    <property type="entry name" value="Phosducin-like_chap/apop_reg"/>
</dbReference>
<reference evidence="4" key="1">
    <citation type="submission" date="2020-11" db="EMBL/GenBank/DDBJ databases">
        <title>Chlorella ohadii genome sequencing and assembly.</title>
        <authorList>
            <person name="Murik O."/>
            <person name="Treves H."/>
            <person name="Kedem I."/>
            <person name="Shotland Y."/>
            <person name="Kaplan A."/>
        </authorList>
    </citation>
    <scope>NUCLEOTIDE SEQUENCE</scope>
    <source>
        <strain evidence="4">1</strain>
    </source>
</reference>
<evidence type="ECO:0000259" key="3">
    <source>
        <dbReference type="Pfam" id="PF02114"/>
    </source>
</evidence>
<evidence type="ECO:0000313" key="4">
    <source>
        <dbReference type="EMBL" id="KAI7839518.1"/>
    </source>
</evidence>
<gene>
    <name evidence="4" type="ORF">COHA_006785</name>
</gene>
<dbReference type="Pfam" id="PF02114">
    <property type="entry name" value="Phosducin"/>
    <property type="match status" value="1"/>
</dbReference>
<dbReference type="SUPFAM" id="SSF52833">
    <property type="entry name" value="Thioredoxin-like"/>
    <property type="match status" value="1"/>
</dbReference>
<name>A0AAD5DNA7_9CHLO</name>
<protein>
    <recommendedName>
        <fullName evidence="3">Phosducin domain-containing protein</fullName>
    </recommendedName>
</protein>
<dbReference type="PANTHER" id="PTHR45809:SF3">
    <property type="entry name" value="VIRAL IAP-ASSOCIATED FACTOR HOMOLOG"/>
    <property type="match status" value="1"/>
</dbReference>
<dbReference type="PANTHER" id="PTHR45809">
    <property type="entry name" value="VIRAL IAP-ASSOCIATED FACTOR HOMOLOG"/>
    <property type="match status" value="1"/>
</dbReference>
<sequence length="261" mass="29010">MAEYHTVYKGPEGESTQWDDIQAKLGNRPAKEPVWKPDAFEPAKEVDKQSAEQIDEKKTVEELEELEDEFGDDRALEKLRRQRMAELKAGAARPRFGSLEQIRQSEWVAQVTNAPQGVWVVAHLYKDSVQDCAILNQCLEEVARQYPATKFVKIVSTECIPGYPDANLPTVLLYRDTKCVQTLVGLRHFGGRSTSPELVAISLNRYGSVCGDEEDQEAQVRGLINRLLLERAEQQQGGGGGDSGGAAAAAQQQEDEDSDFD</sequence>
<evidence type="ECO:0000313" key="5">
    <source>
        <dbReference type="Proteomes" id="UP001205105"/>
    </source>
</evidence>
<dbReference type="AlphaFoldDB" id="A0AAD5DNA7"/>
<evidence type="ECO:0000256" key="2">
    <source>
        <dbReference type="SAM" id="MobiDB-lite"/>
    </source>
</evidence>
<keyword evidence="5" id="KW-1185">Reference proteome</keyword>
<comment type="similarity">
    <text evidence="1">Belongs to the phosducin family.</text>
</comment>
<proteinExistence type="inferred from homology"/>
<feature type="domain" description="Phosducin" evidence="3">
    <location>
        <begin position="41"/>
        <end position="185"/>
    </location>
</feature>
<dbReference type="GO" id="GO:0005737">
    <property type="term" value="C:cytoplasm"/>
    <property type="evidence" value="ECO:0007669"/>
    <property type="project" value="TreeGrafter"/>
</dbReference>
<dbReference type="EMBL" id="JADXDR010000100">
    <property type="protein sequence ID" value="KAI7839518.1"/>
    <property type="molecule type" value="Genomic_DNA"/>
</dbReference>
<dbReference type="InterPro" id="IPR036249">
    <property type="entry name" value="Thioredoxin-like_sf"/>
</dbReference>
<evidence type="ECO:0000256" key="1">
    <source>
        <dbReference type="ARBA" id="ARBA00009686"/>
    </source>
</evidence>
<dbReference type="Proteomes" id="UP001205105">
    <property type="component" value="Unassembled WGS sequence"/>
</dbReference>
<dbReference type="CDD" id="cd02988">
    <property type="entry name" value="Phd_like_VIAF"/>
    <property type="match status" value="1"/>
</dbReference>
<dbReference type="Gene3D" id="3.40.30.10">
    <property type="entry name" value="Glutaredoxin"/>
    <property type="match status" value="1"/>
</dbReference>
<accession>A0AAD5DNA7</accession>
<organism evidence="4 5">
    <name type="scientific">Chlorella ohadii</name>
    <dbReference type="NCBI Taxonomy" id="2649997"/>
    <lineage>
        <taxon>Eukaryota</taxon>
        <taxon>Viridiplantae</taxon>
        <taxon>Chlorophyta</taxon>
        <taxon>core chlorophytes</taxon>
        <taxon>Trebouxiophyceae</taxon>
        <taxon>Chlorellales</taxon>
        <taxon>Chlorellaceae</taxon>
        <taxon>Chlorella clade</taxon>
        <taxon>Chlorella</taxon>
    </lineage>
</organism>
<feature type="region of interest" description="Disordered" evidence="2">
    <location>
        <begin position="234"/>
        <end position="261"/>
    </location>
</feature>
<comment type="caution">
    <text evidence="4">The sequence shown here is derived from an EMBL/GenBank/DDBJ whole genome shotgun (WGS) entry which is preliminary data.</text>
</comment>
<dbReference type="GO" id="GO:0006457">
    <property type="term" value="P:protein folding"/>
    <property type="evidence" value="ECO:0007669"/>
    <property type="project" value="TreeGrafter"/>
</dbReference>
<dbReference type="InterPro" id="IPR024253">
    <property type="entry name" value="Phosducin_thioredoxin-like_dom"/>
</dbReference>